<protein>
    <submittedName>
        <fullName evidence="2">Uncharacterized protein</fullName>
    </submittedName>
</protein>
<reference evidence="3" key="1">
    <citation type="journal article" date="2013" name="PLoS Pathog.">
        <title>Deciphering the cryptic genome: genome-wide analyses of the rice pathogen Fusarium fujikuroi reveal complex regulation of secondary metabolism and novel metabolites.</title>
        <authorList>
            <person name="Wiemann P."/>
            <person name="Sieber C.M."/>
            <person name="von Bargen K.W."/>
            <person name="Studt L."/>
            <person name="Niehaus E.M."/>
            <person name="Espino J.J."/>
            <person name="Huss K."/>
            <person name="Michielse C.B."/>
            <person name="Albermann S."/>
            <person name="Wagner D."/>
            <person name="Bergner S.V."/>
            <person name="Connolly L.R."/>
            <person name="Fischer A."/>
            <person name="Reuter G."/>
            <person name="Kleigrewe K."/>
            <person name="Bald T."/>
            <person name="Wingfield B.D."/>
            <person name="Ophir R."/>
            <person name="Freeman S."/>
            <person name="Hippler M."/>
            <person name="Smith K.M."/>
            <person name="Brown D.W."/>
            <person name="Proctor R.H."/>
            <person name="Munsterkotter M."/>
            <person name="Freitag M."/>
            <person name="Humpf H.U."/>
            <person name="Guldener U."/>
            <person name="Tudzynski B."/>
        </authorList>
    </citation>
    <scope>NUCLEOTIDE SEQUENCE [LARGE SCALE GENOMIC DNA]</scope>
    <source>
        <strain evidence="3">CBS 195.34 / IMI 58289 / NRRL A-6831</strain>
    </source>
</reference>
<sequence length="292" mass="33226">MNEEDFVCLWPGSMPVVPIVAEGELWHPWLCNWGIPPLSDIPLRDGSQEMHANSPEDEENLVIKAEPSSPDTLAAPESPRSPYLYDITPFRRSQSPSPLNLVEAAIDSTENEATVTVKPEPLSPETVQDVVEVPRSPGSPSLYDISRFYAAPDLSPLQPAPEDFERPIPSRAPSPRTSAQRNTLGGRVNGHGIRRNLQFFINRGNQRRAISHAQMLRRRRMQEEQFGIRQYRRHVDELQRQHEQRLRDGENAPCNSIPVSRGRRFHGAPRFVERFSVRDEEESGCMSPYDLY</sequence>
<dbReference type="VEuPathDB" id="FungiDB:FFUJ_05507"/>
<feature type="region of interest" description="Disordered" evidence="1">
    <location>
        <begin position="44"/>
        <end position="80"/>
    </location>
</feature>
<evidence type="ECO:0000313" key="2">
    <source>
        <dbReference type="EMBL" id="CCT69608.1"/>
    </source>
</evidence>
<dbReference type="Proteomes" id="UP000016800">
    <property type="component" value="Chromosome VI"/>
</dbReference>
<gene>
    <name evidence="2" type="ORF">FFUJ_05507</name>
</gene>
<dbReference type="HOGENOM" id="CLU_066474_0_0_1"/>
<dbReference type="GeneID" id="35398986"/>
<evidence type="ECO:0000256" key="1">
    <source>
        <dbReference type="SAM" id="MobiDB-lite"/>
    </source>
</evidence>
<keyword evidence="3" id="KW-1185">Reference proteome</keyword>
<dbReference type="AlphaFoldDB" id="S0EAX6"/>
<feature type="region of interest" description="Disordered" evidence="1">
    <location>
        <begin position="154"/>
        <end position="189"/>
    </location>
</feature>
<organism evidence="2 3">
    <name type="scientific">Gibberella fujikuroi (strain CBS 195.34 / IMI 58289 / NRRL A-6831)</name>
    <name type="common">Bakanae and foot rot disease fungus</name>
    <name type="synonym">Fusarium fujikuroi</name>
    <dbReference type="NCBI Taxonomy" id="1279085"/>
    <lineage>
        <taxon>Eukaryota</taxon>
        <taxon>Fungi</taxon>
        <taxon>Dikarya</taxon>
        <taxon>Ascomycota</taxon>
        <taxon>Pezizomycotina</taxon>
        <taxon>Sordariomycetes</taxon>
        <taxon>Hypocreomycetidae</taxon>
        <taxon>Hypocreales</taxon>
        <taxon>Nectriaceae</taxon>
        <taxon>Fusarium</taxon>
        <taxon>Fusarium fujikuroi species complex</taxon>
    </lineage>
</organism>
<accession>S0EAX6</accession>
<evidence type="ECO:0000313" key="3">
    <source>
        <dbReference type="Proteomes" id="UP000016800"/>
    </source>
</evidence>
<dbReference type="EMBL" id="HF679028">
    <property type="protein sequence ID" value="CCT69608.1"/>
    <property type="molecule type" value="Genomic_DNA"/>
</dbReference>
<name>S0EAX6_GIBF5</name>
<proteinExistence type="predicted"/>
<dbReference type="RefSeq" id="XP_023431688.1">
    <property type="nucleotide sequence ID" value="XM_023578725.1"/>
</dbReference>